<dbReference type="SUPFAM" id="SSF53448">
    <property type="entry name" value="Nucleotide-diphospho-sugar transferases"/>
    <property type="match status" value="1"/>
</dbReference>
<feature type="transmembrane region" description="Helical" evidence="13">
    <location>
        <begin position="563"/>
        <end position="584"/>
    </location>
</feature>
<proteinExistence type="inferred from homology"/>
<keyword evidence="10 13" id="KW-1133">Transmembrane helix</keyword>
<accession>A0A0F9SBR3</accession>
<evidence type="ECO:0000256" key="3">
    <source>
        <dbReference type="ARBA" id="ARBA00009337"/>
    </source>
</evidence>
<feature type="transmembrane region" description="Helical" evidence="13">
    <location>
        <begin position="536"/>
        <end position="557"/>
    </location>
</feature>
<comment type="subcellular location">
    <subcellularLocation>
        <location evidence="1">Cell inner membrane</location>
        <topology evidence="1">Multi-pass membrane protein</topology>
    </subcellularLocation>
</comment>
<dbReference type="Pfam" id="PF13632">
    <property type="entry name" value="Glyco_trans_2_3"/>
    <property type="match status" value="1"/>
</dbReference>
<dbReference type="GO" id="GO:0005886">
    <property type="term" value="C:plasma membrane"/>
    <property type="evidence" value="ECO:0007669"/>
    <property type="project" value="UniProtKB-SubCell"/>
</dbReference>
<comment type="caution">
    <text evidence="15">The sequence shown here is derived from an EMBL/GenBank/DDBJ whole genome shotgun (WGS) entry which is preliminary data.</text>
</comment>
<comment type="similarity">
    <text evidence="3">Belongs to the glycosyltransferase 2 family. OpgH subfamily.</text>
</comment>
<evidence type="ECO:0000256" key="12">
    <source>
        <dbReference type="SAM" id="MobiDB-lite"/>
    </source>
</evidence>
<dbReference type="NCBIfam" id="NF003962">
    <property type="entry name" value="PRK05454.2-5"/>
    <property type="match status" value="1"/>
</dbReference>
<evidence type="ECO:0000256" key="5">
    <source>
        <dbReference type="ARBA" id="ARBA00022475"/>
    </source>
</evidence>
<gene>
    <name evidence="15" type="ORF">LCGC14_0793650</name>
</gene>
<evidence type="ECO:0000256" key="4">
    <source>
        <dbReference type="ARBA" id="ARBA00020585"/>
    </source>
</evidence>
<keyword evidence="7" id="KW-0328">Glycosyltransferase</keyword>
<protein>
    <recommendedName>
        <fullName evidence="4">Glucans biosynthesis glucosyltransferase H</fullName>
    </recommendedName>
</protein>
<feature type="transmembrane region" description="Helical" evidence="13">
    <location>
        <begin position="449"/>
        <end position="469"/>
    </location>
</feature>
<keyword evidence="6" id="KW-0997">Cell inner membrane</keyword>
<evidence type="ECO:0000256" key="9">
    <source>
        <dbReference type="ARBA" id="ARBA00022692"/>
    </source>
</evidence>
<dbReference type="InterPro" id="IPR050321">
    <property type="entry name" value="Glycosyltr_2/OpgH_subfam"/>
</dbReference>
<feature type="transmembrane region" description="Helical" evidence="13">
    <location>
        <begin position="497"/>
        <end position="515"/>
    </location>
</feature>
<evidence type="ECO:0000256" key="1">
    <source>
        <dbReference type="ARBA" id="ARBA00004429"/>
    </source>
</evidence>
<dbReference type="NCBIfam" id="NF003958">
    <property type="entry name" value="PRK05454.2-1"/>
    <property type="match status" value="1"/>
</dbReference>
<name>A0A0F9SBR3_9ZZZZ</name>
<feature type="region of interest" description="Disordered" evidence="12">
    <location>
        <begin position="1"/>
        <end position="23"/>
    </location>
</feature>
<dbReference type="InterPro" id="IPR029044">
    <property type="entry name" value="Nucleotide-diphossugar_trans"/>
</dbReference>
<feature type="domain" description="Glycosyltransferase 2-like" evidence="14">
    <location>
        <begin position="224"/>
        <end position="433"/>
    </location>
</feature>
<evidence type="ECO:0000256" key="6">
    <source>
        <dbReference type="ARBA" id="ARBA00022519"/>
    </source>
</evidence>
<evidence type="ECO:0000256" key="2">
    <source>
        <dbReference type="ARBA" id="ARBA00005001"/>
    </source>
</evidence>
<dbReference type="Gene3D" id="3.90.550.10">
    <property type="entry name" value="Spore Coat Polysaccharide Biosynthesis Protein SpsA, Chain A"/>
    <property type="match status" value="1"/>
</dbReference>
<comment type="pathway">
    <text evidence="2">Glycan metabolism; osmoregulated periplasmic glucan (OPG) biosynthesis.</text>
</comment>
<evidence type="ECO:0000256" key="7">
    <source>
        <dbReference type="ARBA" id="ARBA00022676"/>
    </source>
</evidence>
<dbReference type="PANTHER" id="PTHR43867:SF5">
    <property type="entry name" value="GLUCANS BIOSYNTHESIS GLUCOSYLTRANSFERASE H"/>
    <property type="match status" value="1"/>
</dbReference>
<dbReference type="AlphaFoldDB" id="A0A0F9SBR3"/>
<feature type="transmembrane region" description="Helical" evidence="13">
    <location>
        <begin position="402"/>
        <end position="424"/>
    </location>
</feature>
<dbReference type="InterPro" id="IPR001173">
    <property type="entry name" value="Glyco_trans_2-like"/>
</dbReference>
<keyword evidence="11 13" id="KW-0472">Membrane</keyword>
<feature type="transmembrane region" description="Helical" evidence="13">
    <location>
        <begin position="82"/>
        <end position="110"/>
    </location>
</feature>
<evidence type="ECO:0000256" key="13">
    <source>
        <dbReference type="SAM" id="Phobius"/>
    </source>
</evidence>
<dbReference type="CDD" id="cd04191">
    <property type="entry name" value="Glucan_BSP_MdoH"/>
    <property type="match status" value="1"/>
</dbReference>
<organism evidence="15">
    <name type="scientific">marine sediment metagenome</name>
    <dbReference type="NCBI Taxonomy" id="412755"/>
    <lineage>
        <taxon>unclassified sequences</taxon>
        <taxon>metagenomes</taxon>
        <taxon>ecological metagenomes</taxon>
    </lineage>
</organism>
<sequence>MTENKVFPNDKALPKESPLSMPRHKVNEPRIPLRKKQSRWLFSIHILLSRLLIIAITLGLSIYGVTEMYGVLSTNTVTNLQWVFLVLFSINFFWISFAFSQAILGFLMCLKPRFLKHKETDVGFTTAILLPIYNEEPYRIKAALEAMRDDLLDKAPGKYAFFILSDTNRADAWVREEEAFFELTNDAKTDCPIYYRRRQNNEERKAGNIADWVQRWGGAYEAMIVLDADSVMSADCFITLSRRLAAAPGVGLIQTLPTIVRAETLYGRLQQFANHCFGPIYAEGLSAWHGVSSNFWGHNAIIRTKAFAESSCLPILAGKPPFGGNVLSHDFIEAALLRRAGWGVRFDTDIDASFEEAPPSLIDVLIRDRRWCQGNLQHTPFMFARGFVFPTRLHIFSGLMSYLSAVFWLSLIVVGLAIAIQAYVVRPEYFSDLSLFPIWPVFDAERALSLFYVSMALIAAPKVFGWFAAMINIPRCLRFGGPILLTLSTLLEAVMSALYAPILMVSQFGVVLAILRGKDSGWMPQSRDDGALKWAVVARTHYGHTLFGFIVAGIAILLSKELFFWLLPVTAGLMLSIPLSWLSGGIRRMRLVRMLGLLRAPQEKRAVPILAELEQNMQSLPERSETSPLFRLLANPTLYKWHLAQLVPSPITPNAAVVFHAPTVTAQWKVNNAHSMEHLEGMLEGNETMALLNCPSCIEQLKSLT</sequence>
<dbReference type="EMBL" id="LAZR01002104">
    <property type="protein sequence ID" value="KKN34436.1"/>
    <property type="molecule type" value="Genomic_DNA"/>
</dbReference>
<keyword evidence="8" id="KW-0808">Transferase</keyword>
<dbReference type="PANTHER" id="PTHR43867">
    <property type="entry name" value="CELLULOSE SYNTHASE CATALYTIC SUBUNIT A [UDP-FORMING]"/>
    <property type="match status" value="1"/>
</dbReference>
<evidence type="ECO:0000313" key="15">
    <source>
        <dbReference type="EMBL" id="KKN34436.1"/>
    </source>
</evidence>
<evidence type="ECO:0000256" key="11">
    <source>
        <dbReference type="ARBA" id="ARBA00023136"/>
    </source>
</evidence>
<evidence type="ECO:0000259" key="14">
    <source>
        <dbReference type="Pfam" id="PF13632"/>
    </source>
</evidence>
<keyword evidence="5" id="KW-1003">Cell membrane</keyword>
<dbReference type="GO" id="GO:0016758">
    <property type="term" value="F:hexosyltransferase activity"/>
    <property type="evidence" value="ECO:0007669"/>
    <property type="project" value="TreeGrafter"/>
</dbReference>
<reference evidence="15" key="1">
    <citation type="journal article" date="2015" name="Nature">
        <title>Complex archaea that bridge the gap between prokaryotes and eukaryotes.</title>
        <authorList>
            <person name="Spang A."/>
            <person name="Saw J.H."/>
            <person name="Jorgensen S.L."/>
            <person name="Zaremba-Niedzwiedzka K."/>
            <person name="Martijn J."/>
            <person name="Lind A.E."/>
            <person name="van Eijk R."/>
            <person name="Schleper C."/>
            <person name="Guy L."/>
            <person name="Ettema T.J."/>
        </authorList>
    </citation>
    <scope>NUCLEOTIDE SEQUENCE</scope>
</reference>
<feature type="transmembrane region" description="Helical" evidence="13">
    <location>
        <begin position="40"/>
        <end position="62"/>
    </location>
</feature>
<evidence type="ECO:0000256" key="8">
    <source>
        <dbReference type="ARBA" id="ARBA00022679"/>
    </source>
</evidence>
<evidence type="ECO:0000256" key="10">
    <source>
        <dbReference type="ARBA" id="ARBA00022989"/>
    </source>
</evidence>
<keyword evidence="9 13" id="KW-0812">Transmembrane</keyword>